<proteinExistence type="predicted"/>
<sequence length="298" mass="32783">MAQNPRWIWLPATLFVLLVGALGLEPFLTDPGWATASSLCAAIVLLCLGSIGPVVGGFTHLRSTRMPGLPSEPVPTTHLWRTHVPTLTGLIATAMFATLEYLHPRMTVGSELTPNRLLVIAVGCYGFAAASFVVAGHRHHLRFTPHELEHRRGRFQATIPWDEIRDLRPVADANLKSGRRSRVHLPSRRNLRAGVQVAVGDGALSRGRGKRFHINGTDVINIDCSGYVIEPNTLVNAIYLLVQNPELRPLLDSPEGAELFVGPDWNMRRKMRVGDRWDRVSGTIIRADGPRAGAQELS</sequence>
<evidence type="ECO:0000313" key="3">
    <source>
        <dbReference type="Proteomes" id="UP000244928"/>
    </source>
</evidence>
<keyword evidence="1" id="KW-1133">Transmembrane helix</keyword>
<name>A0A2S1R6H9_9ACTN</name>
<accession>A0A2S1R6H9</accession>
<dbReference type="OrthoDB" id="4612442at2"/>
<dbReference type="Proteomes" id="UP000244928">
    <property type="component" value="Chromosome"/>
</dbReference>
<feature type="transmembrane region" description="Helical" evidence="1">
    <location>
        <begin position="117"/>
        <end position="135"/>
    </location>
</feature>
<evidence type="ECO:0000313" key="2">
    <source>
        <dbReference type="EMBL" id="AWH91897.1"/>
    </source>
</evidence>
<evidence type="ECO:0000256" key="1">
    <source>
        <dbReference type="SAM" id="Phobius"/>
    </source>
</evidence>
<keyword evidence="3" id="KW-1185">Reference proteome</keyword>
<dbReference type="EMBL" id="CP015449">
    <property type="protein sequence ID" value="AWH91897.1"/>
    <property type="molecule type" value="Genomic_DNA"/>
</dbReference>
<feature type="transmembrane region" description="Helical" evidence="1">
    <location>
        <begin position="33"/>
        <end position="58"/>
    </location>
</feature>
<dbReference type="KEGG" id="dlu:A6035_06680"/>
<dbReference type="AlphaFoldDB" id="A0A2S1R6H9"/>
<protein>
    <submittedName>
        <fullName evidence="2">Uncharacterized protein</fullName>
    </submittedName>
</protein>
<gene>
    <name evidence="2" type="ORF">A6035_06680</name>
</gene>
<keyword evidence="1" id="KW-0812">Transmembrane</keyword>
<keyword evidence="1" id="KW-0472">Membrane</keyword>
<reference evidence="2 3" key="1">
    <citation type="submission" date="2016-04" db="EMBL/GenBank/DDBJ databases">
        <title>Complete genome sequence of Dietzia lutea YIM 80766T, a strain isolated from desert soil in Egypt.</title>
        <authorList>
            <person name="Zhao J."/>
            <person name="Hu B."/>
            <person name="Geng S."/>
            <person name="Nie Y."/>
            <person name="Tang Y."/>
        </authorList>
    </citation>
    <scope>NUCLEOTIDE SEQUENCE [LARGE SCALE GENOMIC DNA]</scope>
    <source>
        <strain evidence="2 3">YIM 80766</strain>
    </source>
</reference>
<dbReference type="RefSeq" id="WP_108847157.1">
    <property type="nucleotide sequence ID" value="NZ_LMTH01000239.1"/>
</dbReference>
<feature type="transmembrane region" description="Helical" evidence="1">
    <location>
        <begin position="79"/>
        <end position="97"/>
    </location>
</feature>
<organism evidence="2 3">
    <name type="scientific">Dietzia lutea</name>
    <dbReference type="NCBI Taxonomy" id="546160"/>
    <lineage>
        <taxon>Bacteria</taxon>
        <taxon>Bacillati</taxon>
        <taxon>Actinomycetota</taxon>
        <taxon>Actinomycetes</taxon>
        <taxon>Mycobacteriales</taxon>
        <taxon>Dietziaceae</taxon>
        <taxon>Dietzia</taxon>
    </lineage>
</organism>